<gene>
    <name evidence="1" type="ORF">C942_04245</name>
</gene>
<protein>
    <submittedName>
        <fullName evidence="1">Uncharacterized protein</fullName>
    </submittedName>
</protein>
<dbReference type="EMBL" id="AMZO01000006">
    <property type="protein sequence ID" value="ELR66547.1"/>
    <property type="molecule type" value="Genomic_DNA"/>
</dbReference>
<dbReference type="PATRIC" id="fig|1056511.3.peg.1075"/>
<dbReference type="Proteomes" id="UP000011134">
    <property type="component" value="Unassembled WGS sequence"/>
</dbReference>
<proteinExistence type="predicted"/>
<evidence type="ECO:0000313" key="1">
    <source>
        <dbReference type="EMBL" id="ELR66547.1"/>
    </source>
</evidence>
<accession>L8JGJ3</accession>
<organism evidence="1 2">
    <name type="scientific">Photobacterium marinum</name>
    <dbReference type="NCBI Taxonomy" id="1056511"/>
    <lineage>
        <taxon>Bacteria</taxon>
        <taxon>Pseudomonadati</taxon>
        <taxon>Pseudomonadota</taxon>
        <taxon>Gammaproteobacteria</taxon>
        <taxon>Vibrionales</taxon>
        <taxon>Vibrionaceae</taxon>
        <taxon>Photobacterium</taxon>
    </lineage>
</organism>
<name>L8JGJ3_9GAMM</name>
<evidence type="ECO:0000313" key="2">
    <source>
        <dbReference type="Proteomes" id="UP000011134"/>
    </source>
</evidence>
<dbReference type="AlphaFoldDB" id="L8JGJ3"/>
<reference evidence="1 2" key="1">
    <citation type="submission" date="2012-12" db="EMBL/GenBank/DDBJ databases">
        <title>Genome Assembly of Photobacterium sp. AK15.</title>
        <authorList>
            <person name="Khatri I."/>
            <person name="Vaidya B."/>
            <person name="Srinivas T.N.R."/>
            <person name="Subramanian S."/>
            <person name="Pinnaka A."/>
        </authorList>
    </citation>
    <scope>NUCLEOTIDE SEQUENCE [LARGE SCALE GENOMIC DNA]</scope>
    <source>
        <strain evidence="1 2">AK15</strain>
    </source>
</reference>
<comment type="caution">
    <text evidence="1">The sequence shown here is derived from an EMBL/GenBank/DDBJ whole genome shotgun (WGS) entry which is preliminary data.</text>
</comment>
<keyword evidence="2" id="KW-1185">Reference proteome</keyword>
<sequence>MDYFCGLFYRKDDHSRGISIADPACSLPSARYLNKVEMTPAVNFS</sequence>